<gene>
    <name evidence="11" type="ORF">BECKLFY1418C_GA0070996_106922</name>
</gene>
<feature type="transmembrane region" description="Helical" evidence="10">
    <location>
        <begin position="143"/>
        <end position="161"/>
    </location>
</feature>
<organism evidence="11">
    <name type="scientific">Candidatus Kentrum sp. LFY</name>
    <dbReference type="NCBI Taxonomy" id="2126342"/>
    <lineage>
        <taxon>Bacteria</taxon>
        <taxon>Pseudomonadati</taxon>
        <taxon>Pseudomonadota</taxon>
        <taxon>Gammaproteobacteria</taxon>
        <taxon>Candidatus Kentrum</taxon>
    </lineage>
</organism>
<reference evidence="11" key="1">
    <citation type="submission" date="2019-02" db="EMBL/GenBank/DDBJ databases">
        <authorList>
            <person name="Gruber-Vodicka R. H."/>
            <person name="Seah K. B. B."/>
        </authorList>
    </citation>
    <scope>NUCLEOTIDE SEQUENCE</scope>
    <source>
        <strain evidence="11">BECK_BY7</strain>
    </source>
</reference>
<accession>A0A450WT57</accession>
<dbReference type="GO" id="GO:0042910">
    <property type="term" value="F:xenobiotic transmembrane transporter activity"/>
    <property type="evidence" value="ECO:0007669"/>
    <property type="project" value="InterPro"/>
</dbReference>
<dbReference type="PIRSF" id="PIRSF006603">
    <property type="entry name" value="DinF"/>
    <property type="match status" value="1"/>
</dbReference>
<feature type="transmembrane region" description="Helical" evidence="10">
    <location>
        <begin position="430"/>
        <end position="449"/>
    </location>
</feature>
<dbReference type="InterPro" id="IPR050222">
    <property type="entry name" value="MATE_MdtK"/>
</dbReference>
<dbReference type="Pfam" id="PF01554">
    <property type="entry name" value="MatE"/>
    <property type="match status" value="2"/>
</dbReference>
<evidence type="ECO:0000256" key="6">
    <source>
        <dbReference type="ARBA" id="ARBA00022989"/>
    </source>
</evidence>
<evidence type="ECO:0000256" key="4">
    <source>
        <dbReference type="ARBA" id="ARBA00022475"/>
    </source>
</evidence>
<feature type="transmembrane region" description="Helical" evidence="10">
    <location>
        <begin position="290"/>
        <end position="308"/>
    </location>
</feature>
<evidence type="ECO:0000313" key="11">
    <source>
        <dbReference type="EMBL" id="VFK20231.1"/>
    </source>
</evidence>
<evidence type="ECO:0000256" key="9">
    <source>
        <dbReference type="ARBA" id="ARBA00031636"/>
    </source>
</evidence>
<dbReference type="PANTHER" id="PTHR43298">
    <property type="entry name" value="MULTIDRUG RESISTANCE PROTEIN NORM-RELATED"/>
    <property type="match status" value="1"/>
</dbReference>
<proteinExistence type="predicted"/>
<feature type="transmembrane region" description="Helical" evidence="10">
    <location>
        <begin position="403"/>
        <end position="424"/>
    </location>
</feature>
<keyword evidence="3" id="KW-0050">Antiport</keyword>
<dbReference type="GO" id="GO:0005886">
    <property type="term" value="C:plasma membrane"/>
    <property type="evidence" value="ECO:0007669"/>
    <property type="project" value="UniProtKB-SubCell"/>
</dbReference>
<dbReference type="AlphaFoldDB" id="A0A450WT57"/>
<evidence type="ECO:0000256" key="1">
    <source>
        <dbReference type="ARBA" id="ARBA00004429"/>
    </source>
</evidence>
<feature type="transmembrane region" description="Helical" evidence="10">
    <location>
        <begin position="103"/>
        <end position="120"/>
    </location>
</feature>
<dbReference type="GO" id="GO:0015297">
    <property type="term" value="F:antiporter activity"/>
    <property type="evidence" value="ECO:0007669"/>
    <property type="project" value="UniProtKB-KW"/>
</dbReference>
<evidence type="ECO:0000256" key="5">
    <source>
        <dbReference type="ARBA" id="ARBA00022692"/>
    </source>
</evidence>
<feature type="transmembrane region" description="Helical" evidence="10">
    <location>
        <begin position="59"/>
        <end position="82"/>
    </location>
</feature>
<keyword evidence="7" id="KW-0406">Ion transport</keyword>
<dbReference type="GO" id="GO:0006811">
    <property type="term" value="P:monoatomic ion transport"/>
    <property type="evidence" value="ECO:0007669"/>
    <property type="project" value="UniProtKB-KW"/>
</dbReference>
<feature type="transmembrane region" description="Helical" evidence="10">
    <location>
        <begin position="205"/>
        <end position="228"/>
    </location>
</feature>
<name>A0A450WT57_9GAMM</name>
<feature type="transmembrane region" description="Helical" evidence="10">
    <location>
        <begin position="21"/>
        <end position="39"/>
    </location>
</feature>
<dbReference type="InterPro" id="IPR002528">
    <property type="entry name" value="MATE_fam"/>
</dbReference>
<evidence type="ECO:0000256" key="7">
    <source>
        <dbReference type="ARBA" id="ARBA00023065"/>
    </source>
</evidence>
<comment type="subcellular location">
    <subcellularLocation>
        <location evidence="1">Cell inner membrane</location>
        <topology evidence="1">Multi-pass membrane protein</topology>
    </subcellularLocation>
</comment>
<protein>
    <recommendedName>
        <fullName evidence="9">Multidrug-efflux transporter</fullName>
    </recommendedName>
</protein>
<evidence type="ECO:0000256" key="10">
    <source>
        <dbReference type="SAM" id="Phobius"/>
    </source>
</evidence>
<keyword evidence="4" id="KW-1003">Cell membrane</keyword>
<dbReference type="PANTHER" id="PTHR43298:SF2">
    <property type="entry name" value="FMN_FAD EXPORTER YEEO-RELATED"/>
    <property type="match status" value="1"/>
</dbReference>
<dbReference type="CDD" id="cd13131">
    <property type="entry name" value="MATE_NorM_like"/>
    <property type="match status" value="1"/>
</dbReference>
<keyword evidence="5 10" id="KW-0812">Transmembrane</keyword>
<keyword evidence="2" id="KW-0813">Transport</keyword>
<feature type="transmembrane region" description="Helical" evidence="10">
    <location>
        <begin position="259"/>
        <end position="278"/>
    </location>
</feature>
<dbReference type="InterPro" id="IPR048279">
    <property type="entry name" value="MdtK-like"/>
</dbReference>
<sequence length="460" mass="49737">MPTNDASTSELSAPTKSEFRHILKISLPLALGYLGELMINVTDNIMLGHLGPEALGAAGLALSVYFIIEMIGLGMLFPVMVLASQARGSGRSRLIPKLVRQGLWISGFLSVPGMVVLWNLKNILLMAGQDPILAELAGQYMDYYLWAVFPAFTTFAFVLAFSAMERGVTIAVVVWCQVALNIVLNYILIFGHFGFPAMGMAGAGLASLIVHGAAHMVFFGLFAFYGFWRSMALFRRAWRPEWDTLEQLTRLGWPKTFEAVMRSCLLSVVALLAGWLGIQEIAAHTIAYQVFFVISFSLPLAVAGAVAVRIGIASGRGDNTALWGILNSGIVISLLFMLPPILGLKLFSPWIVVLFTGTGPKAQALVPLAAPVIPIVSLFLIVDGLRMVTVHSLNGLADIKAPAFIAAFAYWGIAFPACLVFGFMMDFGVIGLWLGLTVGVAVLVAGYLIRFREMVAKRTG</sequence>
<dbReference type="NCBIfam" id="TIGR00797">
    <property type="entry name" value="matE"/>
    <property type="match status" value="1"/>
</dbReference>
<evidence type="ECO:0000256" key="2">
    <source>
        <dbReference type="ARBA" id="ARBA00022448"/>
    </source>
</evidence>
<feature type="transmembrane region" description="Helical" evidence="10">
    <location>
        <begin position="320"/>
        <end position="342"/>
    </location>
</feature>
<evidence type="ECO:0000256" key="8">
    <source>
        <dbReference type="ARBA" id="ARBA00023136"/>
    </source>
</evidence>
<keyword evidence="6 10" id="KW-1133">Transmembrane helix</keyword>
<keyword evidence="8 10" id="KW-0472">Membrane</keyword>
<feature type="transmembrane region" description="Helical" evidence="10">
    <location>
        <begin position="168"/>
        <end position="193"/>
    </location>
</feature>
<dbReference type="EMBL" id="CAADFN010000069">
    <property type="protein sequence ID" value="VFK20231.1"/>
    <property type="molecule type" value="Genomic_DNA"/>
</dbReference>
<evidence type="ECO:0000256" key="3">
    <source>
        <dbReference type="ARBA" id="ARBA00022449"/>
    </source>
</evidence>
<feature type="transmembrane region" description="Helical" evidence="10">
    <location>
        <begin position="362"/>
        <end position="382"/>
    </location>
</feature>